<protein>
    <submittedName>
        <fullName evidence="3">Aldehyde reductase</fullName>
    </submittedName>
</protein>
<dbReference type="Gene3D" id="3.20.20.100">
    <property type="entry name" value="NADP-dependent oxidoreductase domain"/>
    <property type="match status" value="1"/>
</dbReference>
<dbReference type="PANTHER" id="PTHR43364:SF4">
    <property type="entry name" value="NAD(P)-LINKED OXIDOREDUCTASE SUPERFAMILY PROTEIN"/>
    <property type="match status" value="1"/>
</dbReference>
<organism evidence="3 4">
    <name type="scientific">Apiospora saccharicola</name>
    <dbReference type="NCBI Taxonomy" id="335842"/>
    <lineage>
        <taxon>Eukaryota</taxon>
        <taxon>Fungi</taxon>
        <taxon>Dikarya</taxon>
        <taxon>Ascomycota</taxon>
        <taxon>Pezizomycotina</taxon>
        <taxon>Sordariomycetes</taxon>
        <taxon>Xylariomycetidae</taxon>
        <taxon>Amphisphaeriales</taxon>
        <taxon>Apiosporaceae</taxon>
        <taxon>Apiospora</taxon>
    </lineage>
</organism>
<reference evidence="3 4" key="1">
    <citation type="submission" date="2023-01" db="EMBL/GenBank/DDBJ databases">
        <title>Analysis of 21 Apiospora genomes using comparative genomics revels a genus with tremendous synthesis potential of carbohydrate active enzymes and secondary metabolites.</title>
        <authorList>
            <person name="Sorensen T."/>
        </authorList>
    </citation>
    <scope>NUCLEOTIDE SEQUENCE [LARGE SCALE GENOMIC DNA]</scope>
    <source>
        <strain evidence="3 4">CBS 83171</strain>
    </source>
</reference>
<comment type="caution">
    <text evidence="3">The sequence shown here is derived from an EMBL/GenBank/DDBJ whole genome shotgun (WGS) entry which is preliminary data.</text>
</comment>
<keyword evidence="1" id="KW-0560">Oxidoreductase</keyword>
<dbReference type="InterPro" id="IPR023210">
    <property type="entry name" value="NADP_OxRdtase_dom"/>
</dbReference>
<dbReference type="SUPFAM" id="SSF51430">
    <property type="entry name" value="NAD(P)-linked oxidoreductase"/>
    <property type="match status" value="1"/>
</dbReference>
<evidence type="ECO:0000256" key="1">
    <source>
        <dbReference type="ARBA" id="ARBA00023002"/>
    </source>
</evidence>
<sequence length="326" mass="35283">MAHPHIIFGTASFGFPNSAWQDAEAASTLLQTLRDLGVTRLDSAARYPPNNPGQAERLLGEAKEAVGGDAFLVDTKVLTDTGNDGSGDLTNQAVEASVAASLQRLQQPEGVNILHMHRADPATPLEEQISSFHEQVAQGHCKAWGVSNVPPATLEKMLQLCDQHVWTKPVCYQGPYNLITRGMEEKLLPLLRAHNMVFNSFQSLAAGFLTGKLINNDSLEGTRFGDDHPLSARMRQMFGGEDLIGAMKTFDAGVRAHGLSSTEVAYRWIAYHSSLGEDDGIIIGASRLEQTVETVGLIRKGPLPDAVVSLAEGLWDAVKETRGDIM</sequence>
<name>A0ABR1USM5_9PEZI</name>
<evidence type="ECO:0000313" key="3">
    <source>
        <dbReference type="EMBL" id="KAK8060844.1"/>
    </source>
</evidence>
<dbReference type="PANTHER" id="PTHR43364">
    <property type="entry name" value="NADH-SPECIFIC METHYLGLYOXAL REDUCTASE-RELATED"/>
    <property type="match status" value="1"/>
</dbReference>
<evidence type="ECO:0000313" key="4">
    <source>
        <dbReference type="Proteomes" id="UP001446871"/>
    </source>
</evidence>
<gene>
    <name evidence="3" type="ORF">PG996_010774</name>
</gene>
<dbReference type="InterPro" id="IPR050523">
    <property type="entry name" value="AKR_Detox_Biosynth"/>
</dbReference>
<dbReference type="Proteomes" id="UP001446871">
    <property type="component" value="Unassembled WGS sequence"/>
</dbReference>
<dbReference type="EMBL" id="JAQQWM010000006">
    <property type="protein sequence ID" value="KAK8060844.1"/>
    <property type="molecule type" value="Genomic_DNA"/>
</dbReference>
<keyword evidence="4" id="KW-1185">Reference proteome</keyword>
<proteinExistence type="predicted"/>
<feature type="domain" description="NADP-dependent oxidoreductase" evidence="2">
    <location>
        <begin position="6"/>
        <end position="313"/>
    </location>
</feature>
<accession>A0ABR1USM5</accession>
<dbReference type="InterPro" id="IPR036812">
    <property type="entry name" value="NAD(P)_OxRdtase_dom_sf"/>
</dbReference>
<evidence type="ECO:0000259" key="2">
    <source>
        <dbReference type="Pfam" id="PF00248"/>
    </source>
</evidence>
<dbReference type="Pfam" id="PF00248">
    <property type="entry name" value="Aldo_ket_red"/>
    <property type="match status" value="1"/>
</dbReference>